<organism evidence="1 2">
    <name type="scientific">Panagrolaimus sp. ES5</name>
    <dbReference type="NCBI Taxonomy" id="591445"/>
    <lineage>
        <taxon>Eukaryota</taxon>
        <taxon>Metazoa</taxon>
        <taxon>Ecdysozoa</taxon>
        <taxon>Nematoda</taxon>
        <taxon>Chromadorea</taxon>
        <taxon>Rhabditida</taxon>
        <taxon>Tylenchina</taxon>
        <taxon>Panagrolaimomorpha</taxon>
        <taxon>Panagrolaimoidea</taxon>
        <taxon>Panagrolaimidae</taxon>
        <taxon>Panagrolaimus</taxon>
    </lineage>
</organism>
<evidence type="ECO:0000313" key="2">
    <source>
        <dbReference type="WBParaSite" id="ES5_v2.g26224.t1"/>
    </source>
</evidence>
<dbReference type="WBParaSite" id="ES5_v2.g26224.t1">
    <property type="protein sequence ID" value="ES5_v2.g26224.t1"/>
    <property type="gene ID" value="ES5_v2.g26224"/>
</dbReference>
<reference evidence="2" key="1">
    <citation type="submission" date="2022-11" db="UniProtKB">
        <authorList>
            <consortium name="WormBaseParasite"/>
        </authorList>
    </citation>
    <scope>IDENTIFICATION</scope>
</reference>
<proteinExistence type="predicted"/>
<dbReference type="Proteomes" id="UP000887579">
    <property type="component" value="Unplaced"/>
</dbReference>
<name>A0AC34G922_9BILA</name>
<evidence type="ECO:0000313" key="1">
    <source>
        <dbReference type="Proteomes" id="UP000887579"/>
    </source>
</evidence>
<sequence length="260" mass="30692">MHYMAMNPPSAEVYQKLIQSCKYFFVKNSILVLSGLYYENSRWEALINGEWKNIDLSNNPNKLWITDTFYVYAKSDITVVSPIISKFFKCNAKELILWEQILSYNEFMIIAPALEHFSLNLVTVKYDDGTIVPFEKLVEQLPNAKEIDCLFSSDTEMITFKTSKELLKIPHFATLDLFHLSIIPEVFDIESFYVHIKKNKRTNIWLSYCDINSKEYKARLEEIIDEIIEANNHEYKTPLILFNWLDQKKNKKLFAIRNKQ</sequence>
<protein>
    <submittedName>
        <fullName evidence="2">Uncharacterized protein</fullName>
    </submittedName>
</protein>
<accession>A0AC34G922</accession>